<dbReference type="PANTHER" id="PTHR22951:SF5">
    <property type="entry name" value="PHOSPHATIDYLINOSITOL-BINDING CLATHRIN ASSEMBLY PROTEIN LAP"/>
    <property type="match status" value="1"/>
</dbReference>
<keyword evidence="8" id="KW-0168">Coated pit</keyword>
<dbReference type="SUPFAM" id="SSF48464">
    <property type="entry name" value="ENTH/VHS domain"/>
    <property type="match status" value="1"/>
</dbReference>
<evidence type="ECO:0000256" key="11">
    <source>
        <dbReference type="SAM" id="MobiDB-lite"/>
    </source>
</evidence>
<dbReference type="Gene3D" id="1.25.40.90">
    <property type="match status" value="1"/>
</dbReference>
<dbReference type="InterPro" id="IPR008942">
    <property type="entry name" value="ENTH_VHS"/>
</dbReference>
<evidence type="ECO:0000259" key="12">
    <source>
        <dbReference type="PROSITE" id="PS50942"/>
    </source>
</evidence>
<evidence type="ECO:0000256" key="2">
    <source>
        <dbReference type="ARBA" id="ARBA00004555"/>
    </source>
</evidence>
<dbReference type="InterPro" id="IPR014712">
    <property type="entry name" value="ANTH_dom_sf"/>
</dbReference>
<keyword evidence="9" id="KW-0968">Cytoplasmic vesicle</keyword>
<proteinExistence type="inferred from homology"/>
<dbReference type="InterPro" id="IPR011417">
    <property type="entry name" value="ANTH_dom"/>
</dbReference>
<dbReference type="GO" id="GO:0008021">
    <property type="term" value="C:synaptic vesicle"/>
    <property type="evidence" value="ECO:0007669"/>
    <property type="project" value="TreeGrafter"/>
</dbReference>
<comment type="subunit">
    <text evidence="10">Binds clathrin and phosphatidylinositol 4,5-bisphosphate.</text>
</comment>
<dbReference type="InterPro" id="IPR013809">
    <property type="entry name" value="ENTH"/>
</dbReference>
<evidence type="ECO:0000256" key="1">
    <source>
        <dbReference type="ARBA" id="ARBA00004132"/>
    </source>
</evidence>
<dbReference type="GO" id="GO:0005546">
    <property type="term" value="F:phosphatidylinositol-4,5-bisphosphate binding"/>
    <property type="evidence" value="ECO:0007669"/>
    <property type="project" value="TreeGrafter"/>
</dbReference>
<feature type="compositionally biased region" description="Polar residues" evidence="11">
    <location>
        <begin position="460"/>
        <end position="477"/>
    </location>
</feature>
<dbReference type="GO" id="GO:0005905">
    <property type="term" value="C:clathrin-coated pit"/>
    <property type="evidence" value="ECO:0007669"/>
    <property type="project" value="UniProtKB-SubCell"/>
</dbReference>
<evidence type="ECO:0000256" key="9">
    <source>
        <dbReference type="ARBA" id="ARBA00023329"/>
    </source>
</evidence>
<dbReference type="FunFam" id="1.25.40.90:FF:000017">
    <property type="entry name" value="Phosphatidylinositol-binding clathrin assembly protein LAP"/>
    <property type="match status" value="1"/>
</dbReference>
<dbReference type="PROSITE" id="PS50942">
    <property type="entry name" value="ENTH"/>
    <property type="match status" value="1"/>
</dbReference>
<dbReference type="GO" id="GO:0040011">
    <property type="term" value="P:locomotion"/>
    <property type="evidence" value="ECO:0007669"/>
    <property type="project" value="UniProtKB-ARBA"/>
</dbReference>
<evidence type="ECO:0000256" key="7">
    <source>
        <dbReference type="ARBA" id="ARBA00023136"/>
    </source>
</evidence>
<dbReference type="GO" id="GO:0072583">
    <property type="term" value="P:clathrin-dependent endocytosis"/>
    <property type="evidence" value="ECO:0007669"/>
    <property type="project" value="InterPro"/>
</dbReference>
<dbReference type="Proteomes" id="UP000887565">
    <property type="component" value="Unplaced"/>
</dbReference>
<dbReference type="SMART" id="SM00273">
    <property type="entry name" value="ENTH"/>
    <property type="match status" value="1"/>
</dbReference>
<sequence length="549" mass="60200">MVDKVLHAQMPFTTGKQTINDRLTAAYHSLAGSQLGKTVCKATTEEEMGPKKKHLDYLLHCTNEPNVSIPQLANMLVERTTSSNWCTVYKAMISIHNLMCYGNERFSQYLASSNANFNLGNFLDKTSVQGYDMSTHVRRYAKYIGEKIYTYRMMAFDFCKVKRGREDGLLRTMPTDRLLKTLPLLQEQIDVLLDFQVSSAELNNGVINSCFILLFRDLIRLFACYNDGMINLLEKYFDMNKKQCKDALELYKNFLTRMDKVAEFLKVAESVGIDKCEIPDLTRAPSSLVEALEQHLVSLEGGVVTANGSSQKPGSRVTSPTSWTNTQNAIQQLSSSGGFASTVVDPNDLDDQMKAKILQEEEQRLQMLKSSSIDDLLSLDFSTPVVAPSATAGPTATASTNPFASMTSSLPNAVNPYASSVAFGGGQQNATASFGGSPGNNYTNGHSTFASDDNFAKAFPSQSTDSHAEVSRQQAQNPIRAPSRPSLTPSDQDIEIPPAGGFNPFLTDDSTPKIPDAVESQESIEEDHAVVAANPFAVFQKNAQGKDLN</sequence>
<evidence type="ECO:0000256" key="4">
    <source>
        <dbReference type="ARBA" id="ARBA00008011"/>
    </source>
</evidence>
<dbReference type="GO" id="GO:0032050">
    <property type="term" value="F:clathrin heavy chain binding"/>
    <property type="evidence" value="ECO:0007669"/>
    <property type="project" value="TreeGrafter"/>
</dbReference>
<dbReference type="Pfam" id="PF07651">
    <property type="entry name" value="ANTH"/>
    <property type="match status" value="1"/>
</dbReference>
<dbReference type="SUPFAM" id="SSF89009">
    <property type="entry name" value="GAT-like domain"/>
    <property type="match status" value="1"/>
</dbReference>
<keyword evidence="6" id="KW-0333">Golgi apparatus</keyword>
<dbReference type="InterPro" id="IPR045192">
    <property type="entry name" value="AP180-like"/>
</dbReference>
<dbReference type="CDD" id="cd16985">
    <property type="entry name" value="ANTH_N_AP180"/>
    <property type="match status" value="1"/>
</dbReference>
<keyword evidence="7" id="KW-0472">Membrane</keyword>
<evidence type="ECO:0000256" key="10">
    <source>
        <dbReference type="ARBA" id="ARBA00064895"/>
    </source>
</evidence>
<dbReference type="GO" id="GO:0000149">
    <property type="term" value="F:SNARE binding"/>
    <property type="evidence" value="ECO:0007669"/>
    <property type="project" value="TreeGrafter"/>
</dbReference>
<dbReference type="PANTHER" id="PTHR22951">
    <property type="entry name" value="CLATHRIN ASSEMBLY PROTEIN"/>
    <property type="match status" value="1"/>
</dbReference>
<dbReference type="GO" id="GO:0048268">
    <property type="term" value="P:clathrin coat assembly"/>
    <property type="evidence" value="ECO:0007669"/>
    <property type="project" value="InterPro"/>
</dbReference>
<dbReference type="WBParaSite" id="nRc.2.0.1.t04161-RA">
    <property type="protein sequence ID" value="nRc.2.0.1.t04161-RA"/>
    <property type="gene ID" value="nRc.2.0.1.g04161"/>
</dbReference>
<reference evidence="14" key="1">
    <citation type="submission" date="2022-11" db="UniProtKB">
        <authorList>
            <consortium name="WormBaseParasite"/>
        </authorList>
    </citation>
    <scope>IDENTIFICATION</scope>
</reference>
<evidence type="ECO:0000313" key="14">
    <source>
        <dbReference type="WBParaSite" id="nRc.2.0.1.t04161-RA"/>
    </source>
</evidence>
<dbReference type="Gene3D" id="1.20.58.150">
    <property type="entry name" value="ANTH domain"/>
    <property type="match status" value="1"/>
</dbReference>
<keyword evidence="13" id="KW-1185">Reference proteome</keyword>
<dbReference type="AlphaFoldDB" id="A0A915HRK8"/>
<accession>A0A915HRK8</accession>
<organism evidence="13 14">
    <name type="scientific">Romanomermis culicivorax</name>
    <name type="common">Nematode worm</name>
    <dbReference type="NCBI Taxonomy" id="13658"/>
    <lineage>
        <taxon>Eukaryota</taxon>
        <taxon>Metazoa</taxon>
        <taxon>Ecdysozoa</taxon>
        <taxon>Nematoda</taxon>
        <taxon>Enoplea</taxon>
        <taxon>Dorylaimia</taxon>
        <taxon>Mermithida</taxon>
        <taxon>Mermithoidea</taxon>
        <taxon>Mermithidae</taxon>
        <taxon>Romanomermis</taxon>
    </lineage>
</organism>
<dbReference type="GO" id="GO:0005794">
    <property type="term" value="C:Golgi apparatus"/>
    <property type="evidence" value="ECO:0007669"/>
    <property type="project" value="UniProtKB-SubCell"/>
</dbReference>
<name>A0A915HRK8_ROMCU</name>
<evidence type="ECO:0000256" key="5">
    <source>
        <dbReference type="ARBA" id="ARBA00022583"/>
    </source>
</evidence>
<keyword evidence="5" id="KW-0254">Endocytosis</keyword>
<evidence type="ECO:0000256" key="6">
    <source>
        <dbReference type="ARBA" id="ARBA00023034"/>
    </source>
</evidence>
<dbReference type="GO" id="GO:0016185">
    <property type="term" value="P:synaptic vesicle budding from presynaptic endocytic zone membrane"/>
    <property type="evidence" value="ECO:0007669"/>
    <property type="project" value="TreeGrafter"/>
</dbReference>
<evidence type="ECO:0000313" key="13">
    <source>
        <dbReference type="Proteomes" id="UP000887565"/>
    </source>
</evidence>
<evidence type="ECO:0000256" key="3">
    <source>
        <dbReference type="ARBA" id="ARBA00004600"/>
    </source>
</evidence>
<dbReference type="GO" id="GO:0030136">
    <property type="term" value="C:clathrin-coated vesicle"/>
    <property type="evidence" value="ECO:0007669"/>
    <property type="project" value="UniProtKB-SubCell"/>
</dbReference>
<comment type="subcellular location">
    <subcellularLocation>
        <location evidence="1">Cytoplasmic vesicle</location>
        <location evidence="1">Clathrin-coated vesicle</location>
    </subcellularLocation>
    <subcellularLocation>
        <location evidence="2">Golgi apparatus</location>
    </subcellularLocation>
    <subcellularLocation>
        <location evidence="3">Membrane</location>
        <location evidence="3">Clathrin-coated pit</location>
    </subcellularLocation>
</comment>
<dbReference type="FunFam" id="1.20.58.150:FF:000001">
    <property type="entry name" value="phosphatidylinositol-binding clathrin assembly protein-like isoform X1"/>
    <property type="match status" value="1"/>
</dbReference>
<protein>
    <submittedName>
        <fullName evidence="14">ENTH domain-containing protein</fullName>
    </submittedName>
</protein>
<feature type="domain" description="ENTH" evidence="12">
    <location>
        <begin position="27"/>
        <end position="158"/>
    </location>
</feature>
<dbReference type="GO" id="GO:0005545">
    <property type="term" value="F:1-phosphatidylinositol binding"/>
    <property type="evidence" value="ECO:0007669"/>
    <property type="project" value="InterPro"/>
</dbReference>
<dbReference type="GO" id="GO:0098894">
    <property type="term" value="C:extrinsic component of presynaptic endocytic zone membrane"/>
    <property type="evidence" value="ECO:0007669"/>
    <property type="project" value="TreeGrafter"/>
</dbReference>
<evidence type="ECO:0000256" key="8">
    <source>
        <dbReference type="ARBA" id="ARBA00023176"/>
    </source>
</evidence>
<comment type="similarity">
    <text evidence="4">Belongs to the PICALM/SNAP91 family.</text>
</comment>
<feature type="region of interest" description="Disordered" evidence="11">
    <location>
        <begin position="453"/>
        <end position="526"/>
    </location>
</feature>